<proteinExistence type="predicted"/>
<gene>
    <name evidence="6" type="ORF">theurythT_11820</name>
</gene>
<dbReference type="Pfam" id="PF04191">
    <property type="entry name" value="PEMT"/>
    <property type="match status" value="1"/>
</dbReference>
<protein>
    <submittedName>
        <fullName evidence="6">Membrane protein</fullName>
    </submittedName>
</protein>
<dbReference type="PANTHER" id="PTHR12714:SF24">
    <property type="entry name" value="SLR1182 PROTEIN"/>
    <property type="match status" value="1"/>
</dbReference>
<reference evidence="6 7" key="1">
    <citation type="submission" date="2023-03" db="EMBL/GenBank/DDBJ databases">
        <title>Draft genome sequence of Thalassotalea eurytherma JCM 18482T.</title>
        <authorList>
            <person name="Sawabe T."/>
        </authorList>
    </citation>
    <scope>NUCLEOTIDE SEQUENCE [LARGE SCALE GENOMIC DNA]</scope>
    <source>
        <strain evidence="6 7">JCM 18482</strain>
    </source>
</reference>
<accession>A0ABQ6H4Q6</accession>
<feature type="transmembrane region" description="Helical" evidence="5">
    <location>
        <begin position="12"/>
        <end position="30"/>
    </location>
</feature>
<dbReference type="Proteomes" id="UP001157133">
    <property type="component" value="Unassembled WGS sequence"/>
</dbReference>
<feature type="transmembrane region" description="Helical" evidence="5">
    <location>
        <begin position="94"/>
        <end position="117"/>
    </location>
</feature>
<evidence type="ECO:0000313" key="6">
    <source>
        <dbReference type="EMBL" id="GLX81730.1"/>
    </source>
</evidence>
<keyword evidence="4 5" id="KW-0472">Membrane</keyword>
<keyword evidence="3 5" id="KW-1133">Transmembrane helix</keyword>
<comment type="subcellular location">
    <subcellularLocation>
        <location evidence="1">Endomembrane system</location>
        <topology evidence="1">Multi-pass membrane protein</topology>
    </subcellularLocation>
</comment>
<dbReference type="Gene3D" id="1.20.120.1630">
    <property type="match status" value="1"/>
</dbReference>
<name>A0ABQ6H4Q6_9GAMM</name>
<evidence type="ECO:0000256" key="1">
    <source>
        <dbReference type="ARBA" id="ARBA00004127"/>
    </source>
</evidence>
<comment type="caution">
    <text evidence="6">The sequence shown here is derived from an EMBL/GenBank/DDBJ whole genome shotgun (WGS) entry which is preliminary data.</text>
</comment>
<evidence type="ECO:0000313" key="7">
    <source>
        <dbReference type="Proteomes" id="UP001157133"/>
    </source>
</evidence>
<keyword evidence="7" id="KW-1185">Reference proteome</keyword>
<organism evidence="6 7">
    <name type="scientific">Thalassotalea eurytherma</name>
    <dbReference type="NCBI Taxonomy" id="1144278"/>
    <lineage>
        <taxon>Bacteria</taxon>
        <taxon>Pseudomonadati</taxon>
        <taxon>Pseudomonadota</taxon>
        <taxon>Gammaproteobacteria</taxon>
        <taxon>Alteromonadales</taxon>
        <taxon>Colwelliaceae</taxon>
        <taxon>Thalassotalea</taxon>
    </lineage>
</organism>
<dbReference type="EMBL" id="BSSU01000005">
    <property type="protein sequence ID" value="GLX81730.1"/>
    <property type="molecule type" value="Genomic_DNA"/>
</dbReference>
<feature type="transmembrane region" description="Helical" evidence="5">
    <location>
        <begin position="42"/>
        <end position="62"/>
    </location>
</feature>
<evidence type="ECO:0000256" key="2">
    <source>
        <dbReference type="ARBA" id="ARBA00022692"/>
    </source>
</evidence>
<dbReference type="PANTHER" id="PTHR12714">
    <property type="entry name" value="PROTEIN-S ISOPRENYLCYSTEINE O-METHYLTRANSFERASE"/>
    <property type="match status" value="1"/>
</dbReference>
<sequence length="155" mass="17554">MNTQFLMLKIPPLLLVTIFAVVMFITSLFAGGAIELTLYRKVGIAITLILACYFSLAGVLAFKKAQTTVNPMSPETSAKLVDTGVYRISRNPMYVGFVMCLISFSTYLGHTFLFLFIPAFMLYMNKFQISAEEQALTKLFGENYTQYLGRVRRWL</sequence>
<evidence type="ECO:0000256" key="3">
    <source>
        <dbReference type="ARBA" id="ARBA00022989"/>
    </source>
</evidence>
<evidence type="ECO:0000256" key="5">
    <source>
        <dbReference type="SAM" id="Phobius"/>
    </source>
</evidence>
<dbReference type="InterPro" id="IPR007318">
    <property type="entry name" value="Phopholipid_MeTrfase"/>
</dbReference>
<dbReference type="RefSeq" id="WP_284207069.1">
    <property type="nucleotide sequence ID" value="NZ_BSSU01000005.1"/>
</dbReference>
<keyword evidence="2 5" id="KW-0812">Transmembrane</keyword>
<evidence type="ECO:0000256" key="4">
    <source>
        <dbReference type="ARBA" id="ARBA00023136"/>
    </source>
</evidence>